<reference evidence="2 3" key="1">
    <citation type="submission" date="2017-11" db="EMBL/GenBank/DDBJ databases">
        <title>Genomic Encyclopedia of Archaeal and Bacterial Type Strains, Phase II (KMG-II): From Individual Species to Whole Genera.</title>
        <authorList>
            <person name="Goeker M."/>
        </authorList>
    </citation>
    <scope>NUCLEOTIDE SEQUENCE [LARGE SCALE GENOMIC DNA]</scope>
    <source>
        <strain evidence="2 3">DSM 27763</strain>
    </source>
</reference>
<dbReference type="Gene3D" id="3.40.50.1820">
    <property type="entry name" value="alpha/beta hydrolase"/>
    <property type="match status" value="1"/>
</dbReference>
<evidence type="ECO:0008006" key="4">
    <source>
        <dbReference type="Google" id="ProtNLM"/>
    </source>
</evidence>
<dbReference type="AlphaFoldDB" id="A0A0B2BN04"/>
<dbReference type="RefSeq" id="WP_039347004.1">
    <property type="nucleotide sequence ID" value="NZ_PGEZ01000001.1"/>
</dbReference>
<evidence type="ECO:0000313" key="2">
    <source>
        <dbReference type="EMBL" id="PJJ58522.1"/>
    </source>
</evidence>
<dbReference type="OrthoDB" id="9764953at2"/>
<keyword evidence="3" id="KW-1185">Reference proteome</keyword>
<organism evidence="2 3">
    <name type="scientific">Mumia flava</name>
    <dbReference type="NCBI Taxonomy" id="1348852"/>
    <lineage>
        <taxon>Bacteria</taxon>
        <taxon>Bacillati</taxon>
        <taxon>Actinomycetota</taxon>
        <taxon>Actinomycetes</taxon>
        <taxon>Propionibacteriales</taxon>
        <taxon>Nocardioidaceae</taxon>
        <taxon>Mumia</taxon>
    </lineage>
</organism>
<gene>
    <name evidence="2" type="ORF">CLV56_2773</name>
</gene>
<dbReference type="Proteomes" id="UP000230842">
    <property type="component" value="Unassembled WGS sequence"/>
</dbReference>
<dbReference type="InterPro" id="IPR029058">
    <property type="entry name" value="AB_hydrolase_fold"/>
</dbReference>
<feature type="region of interest" description="Disordered" evidence="1">
    <location>
        <begin position="28"/>
        <end position="70"/>
    </location>
</feature>
<protein>
    <recommendedName>
        <fullName evidence="4">Poly(3-hydroxybutyrate) depolymerase</fullName>
    </recommendedName>
</protein>
<proteinExistence type="predicted"/>
<accession>A0A0B2BN04</accession>
<evidence type="ECO:0000256" key="1">
    <source>
        <dbReference type="SAM" id="MobiDB-lite"/>
    </source>
</evidence>
<dbReference type="PROSITE" id="PS51318">
    <property type="entry name" value="TAT"/>
    <property type="match status" value="1"/>
</dbReference>
<dbReference type="EMBL" id="PGEZ01000001">
    <property type="protein sequence ID" value="PJJ58522.1"/>
    <property type="molecule type" value="Genomic_DNA"/>
</dbReference>
<comment type="caution">
    <text evidence="2">The sequence shown here is derived from an EMBL/GenBank/DDBJ whole genome shotgun (WGS) entry which is preliminary data.</text>
</comment>
<sequence length="645" mass="71836">MPTPTRRDVLRGAAATALGAAVARAALDPSAAAAHPRDHRHRPRPTPLGPAQSLDGRPLPTLDDSRPNRLPDEMVGYWEKSFDVGGAVRTAKVYIAPGTPIRSYYTVVAVPDGVETGEFLVASGWRDVADERSEGLVVLEPGDGGWKAAADESAYVEAAIGFYQSNGYFSIFGEHYLVGYGAGAAPLETWAVANPLKVISQVYLDSDGVAAGVLSEIGPRTFDGTTAPGYTTVDFPDGFDLIRHDEVLVPTWHVHPDRSAKATIAYWLGANDTDRHARRDRVLGWTYHQRRRSERWMTSYSGPISQVSVQPRAMRHADRSTTRQVVAFLTFYTRYENFFAYGNQVLQRADYADLGIEVRTIEVAGTLREYLVYVPDSARRRHGREDAPVVFVWPGNTQTDRVFIDSSAWWQVARDEGFVLVVVCEDYSSAISVTHRDSNAFFLELRDVVARDYDVDPTRFYSTGQSLGSLVSQTFAIAKPEYFAAVASTSFTTAPNSAGEIQMDGETYPAANQPIPNYQIYGYGDLGFLEGTLWDDIDNRLDSWAAYHLGVNGLTLDDVDDLDGERHGFEDRFQTWTWYAPGTSVPAVKVTRNLYRSHNNIPEESPMLWDFLKHYRSVVGRDGTVTRYYSPSAFRRRRDAVEIEA</sequence>
<dbReference type="SUPFAM" id="SSF53474">
    <property type="entry name" value="alpha/beta-Hydrolases"/>
    <property type="match status" value="1"/>
</dbReference>
<name>A0A0B2BN04_9ACTN</name>
<dbReference type="InterPro" id="IPR006311">
    <property type="entry name" value="TAT_signal"/>
</dbReference>
<evidence type="ECO:0000313" key="3">
    <source>
        <dbReference type="Proteomes" id="UP000230842"/>
    </source>
</evidence>